<comment type="caution">
    <text evidence="3">The sequence shown here is derived from an EMBL/GenBank/DDBJ whole genome shotgun (WGS) entry which is preliminary data.</text>
</comment>
<accession>A0A0C1ZNM9</accession>
<evidence type="ECO:0000313" key="4">
    <source>
        <dbReference type="Proteomes" id="UP000031599"/>
    </source>
</evidence>
<dbReference type="GO" id="GO:0008270">
    <property type="term" value="F:zinc ion binding"/>
    <property type="evidence" value="ECO:0007669"/>
    <property type="project" value="InterPro"/>
</dbReference>
<proteinExistence type="predicted"/>
<dbReference type="PANTHER" id="PTHR45726:SF3">
    <property type="entry name" value="LEUKOTRIENE A-4 HYDROLASE"/>
    <property type="match status" value="1"/>
</dbReference>
<dbReference type="Pfam" id="PF01433">
    <property type="entry name" value="Peptidase_M1"/>
    <property type="match status" value="1"/>
</dbReference>
<dbReference type="InterPro" id="IPR027268">
    <property type="entry name" value="Peptidase_M4/M1_CTD_sf"/>
</dbReference>
<dbReference type="GO" id="GO:0004177">
    <property type="term" value="F:aminopeptidase activity"/>
    <property type="evidence" value="ECO:0007669"/>
    <property type="project" value="UniProtKB-KW"/>
</dbReference>
<dbReference type="SUPFAM" id="SSF55486">
    <property type="entry name" value="Metalloproteases ('zincins'), catalytic domain"/>
    <property type="match status" value="1"/>
</dbReference>
<dbReference type="PANTHER" id="PTHR45726">
    <property type="entry name" value="LEUKOTRIENE A-4 HYDROLASE"/>
    <property type="match status" value="1"/>
</dbReference>
<keyword evidence="3" id="KW-0645">Protease</keyword>
<gene>
    <name evidence="3" type="ORF">DB30_01166</name>
</gene>
<dbReference type="RefSeq" id="WP_052557313.1">
    <property type="nucleotide sequence ID" value="NZ_JMCC02000122.1"/>
</dbReference>
<evidence type="ECO:0000259" key="2">
    <source>
        <dbReference type="Pfam" id="PF01433"/>
    </source>
</evidence>
<protein>
    <submittedName>
        <fullName evidence="3">Zn-dependent aminopeptidase</fullName>
    </submittedName>
</protein>
<dbReference type="PROSITE" id="PS51257">
    <property type="entry name" value="PROKAR_LIPOPROTEIN"/>
    <property type="match status" value="1"/>
</dbReference>
<name>A0A0C1ZNM9_9BACT</name>
<dbReference type="Proteomes" id="UP000031599">
    <property type="component" value="Unassembled WGS sequence"/>
</dbReference>
<keyword evidence="3" id="KW-0031">Aminopeptidase</keyword>
<keyword evidence="3" id="KW-0378">Hydrolase</keyword>
<reference evidence="3 4" key="1">
    <citation type="submission" date="2014-12" db="EMBL/GenBank/DDBJ databases">
        <title>Genome assembly of Enhygromyxa salina DSM 15201.</title>
        <authorList>
            <person name="Sharma G."/>
            <person name="Subramanian S."/>
        </authorList>
    </citation>
    <scope>NUCLEOTIDE SEQUENCE [LARGE SCALE GENOMIC DNA]</scope>
    <source>
        <strain evidence="3 4">DSM 15201</strain>
    </source>
</reference>
<feature type="chain" id="PRO_5002144435" evidence="1">
    <location>
        <begin position="30"/>
        <end position="755"/>
    </location>
</feature>
<dbReference type="InterPro" id="IPR014782">
    <property type="entry name" value="Peptidase_M1_dom"/>
</dbReference>
<evidence type="ECO:0000256" key="1">
    <source>
        <dbReference type="SAM" id="SignalP"/>
    </source>
</evidence>
<feature type="signal peptide" evidence="1">
    <location>
        <begin position="1"/>
        <end position="29"/>
    </location>
</feature>
<dbReference type="CDD" id="cd09604">
    <property type="entry name" value="M1_APN_like"/>
    <property type="match status" value="1"/>
</dbReference>
<keyword evidence="1" id="KW-0732">Signal</keyword>
<sequence>MSRSAARACRTPRALALGLGIVAALGSGALGCDDAEPPSFPAIPEPEQALRPESVRGVIPEQAHVVDYWIDARLDERAHEIHGTLRMAWRNRTARSVDRLPLHLYMNAFRAEDSAWMADARGSHRGQNLARDRWGFVDVSRVSLLAHNPAQPRIVLEQTPSQPGVPLRFGEDAEPSTMTVTLPEPVGAGESVVLELEFTTRLPQVFARTGYYGDFHMAGQWFPKIGVLEEQAGWQAHTFGLFSEFYADFGDYEVFLDVPSDYVVGATGVRVGEEAPSEGRKRLHYRAQMVHDFAWVADPNFIEHWGEYEGIRIRQLIQPKFVDDADTHLEAQKLALASMEARFGSYPWSTITIVHAPEGAGGAGGMEYPTLYTTSNIADSPLPAWVLRERITGVFTTVHEFGHQYFQGLFASNEHAQPWLDEGMNTTANQLVYWDAYGDDPWVVELLGHPLTTKDLIALSMLFGADRDPIDQPADRFDPVVESYGAVTYQKTAAVMLTLRELCGRAPWDRAMARYAALARFAHPNGALLERVLVEEIGDERGRLAMVGDGGPGTVWLDVQDYLDQGLRGAALPDFRLLAVGNRRALGDAGWHRVAEGEPLPPEPPQAVIATQRALAGLFGYAPPIGPSGLTRSETPGDWNTKVAALDDDRVEGFVVVGRRTSFRMPVEVLVEFGDGERLTLVWDGQADHHRFDFPGRRVTKAIVDPRMQVLLEARKLDNAAWAKDAADPPAEPLSGWLGDMDEAAALAVLGGLGI</sequence>
<feature type="domain" description="Peptidase M1 membrane alanine aminopeptidase" evidence="2">
    <location>
        <begin position="329"/>
        <end position="523"/>
    </location>
</feature>
<dbReference type="Gene3D" id="1.10.390.10">
    <property type="entry name" value="Neutral Protease Domain 2"/>
    <property type="match status" value="1"/>
</dbReference>
<organism evidence="3 4">
    <name type="scientific">Enhygromyxa salina</name>
    <dbReference type="NCBI Taxonomy" id="215803"/>
    <lineage>
        <taxon>Bacteria</taxon>
        <taxon>Pseudomonadati</taxon>
        <taxon>Myxococcota</taxon>
        <taxon>Polyangia</taxon>
        <taxon>Nannocystales</taxon>
        <taxon>Nannocystaceae</taxon>
        <taxon>Enhygromyxa</taxon>
    </lineage>
</organism>
<dbReference type="InterPro" id="IPR034015">
    <property type="entry name" value="M1_LTA4H"/>
</dbReference>
<evidence type="ECO:0000313" key="3">
    <source>
        <dbReference type="EMBL" id="KIG12678.1"/>
    </source>
</evidence>
<dbReference type="AlphaFoldDB" id="A0A0C1ZNM9"/>
<dbReference type="GO" id="GO:0008237">
    <property type="term" value="F:metallopeptidase activity"/>
    <property type="evidence" value="ECO:0007669"/>
    <property type="project" value="InterPro"/>
</dbReference>
<dbReference type="EMBL" id="JMCC02000122">
    <property type="protein sequence ID" value="KIG12678.1"/>
    <property type="molecule type" value="Genomic_DNA"/>
</dbReference>